<dbReference type="PROSITE" id="PS50896">
    <property type="entry name" value="LISH"/>
    <property type="match status" value="1"/>
</dbReference>
<dbReference type="Pfam" id="PF17862">
    <property type="entry name" value="AAA_lid_3"/>
    <property type="match status" value="1"/>
</dbReference>
<comment type="catalytic activity">
    <reaction evidence="8">
        <text>n ATP + n H2O + a microtubule = n ADP + n phosphate + (n+1) alpha/beta tubulin heterodimers.</text>
        <dbReference type="EC" id="5.6.1.1"/>
    </reaction>
</comment>
<keyword evidence="4 8" id="KW-0547">Nucleotide-binding</keyword>
<organism evidence="10">
    <name type="scientific">Albugo laibachii Nc14</name>
    <dbReference type="NCBI Taxonomy" id="890382"/>
    <lineage>
        <taxon>Eukaryota</taxon>
        <taxon>Sar</taxon>
        <taxon>Stramenopiles</taxon>
        <taxon>Oomycota</taxon>
        <taxon>Peronosporomycetes</taxon>
        <taxon>Albuginales</taxon>
        <taxon>Albuginaceae</taxon>
        <taxon>Albugo</taxon>
    </lineage>
</organism>
<dbReference type="Gene3D" id="1.10.8.60">
    <property type="match status" value="1"/>
</dbReference>
<dbReference type="GO" id="GO:0008017">
    <property type="term" value="F:microtubule binding"/>
    <property type="evidence" value="ECO:0007669"/>
    <property type="project" value="UniProtKB-UniRule"/>
</dbReference>
<protein>
    <recommendedName>
        <fullName evidence="8">Katanin p60 ATPase-containing subunit A-like 2</fullName>
        <shortName evidence="8">Katanin p60 subunit A-like 2</shortName>
        <ecNumber evidence="8">5.6.1.1</ecNumber>
    </recommendedName>
    <alternativeName>
        <fullName evidence="8">p60 katanin-like 2</fullName>
    </alternativeName>
</protein>
<dbReference type="InterPro" id="IPR003593">
    <property type="entry name" value="AAA+_ATPase"/>
</dbReference>
<dbReference type="GO" id="GO:0016887">
    <property type="term" value="F:ATP hydrolysis activity"/>
    <property type="evidence" value="ECO:0007669"/>
    <property type="project" value="InterPro"/>
</dbReference>
<evidence type="ECO:0000259" key="9">
    <source>
        <dbReference type="SMART" id="SM00382"/>
    </source>
</evidence>
<gene>
    <name evidence="10" type="primary">AlNc14C57G4303</name>
    <name evidence="8" type="synonym">KATNAL2</name>
    <name evidence="10" type="ORF">ALNC14_049810</name>
</gene>
<keyword evidence="6 8" id="KW-0206">Cytoskeleton</keyword>
<evidence type="ECO:0000256" key="7">
    <source>
        <dbReference type="ARBA" id="ARBA00023235"/>
    </source>
</evidence>
<dbReference type="GO" id="GO:0005524">
    <property type="term" value="F:ATP binding"/>
    <property type="evidence" value="ECO:0007669"/>
    <property type="project" value="UniProtKB-KW"/>
</dbReference>
<dbReference type="PANTHER" id="PTHR23074:SF78">
    <property type="entry name" value="KATANIN P60 ATPASE-CONTAINING SUBUNIT A-LIKE 2"/>
    <property type="match status" value="1"/>
</dbReference>
<dbReference type="GO" id="GO:0008568">
    <property type="term" value="F:microtubule severing ATPase activity"/>
    <property type="evidence" value="ECO:0007669"/>
    <property type="project" value="UniProtKB-EC"/>
</dbReference>
<comment type="similarity">
    <text evidence="8">Belongs to the AAA ATPase family. Katanin p60 subunit A1 subfamily. A-like 2 sub-subfamily.</text>
</comment>
<dbReference type="HAMAP" id="MF_03025">
    <property type="entry name" value="Katanin_p60_AL2"/>
    <property type="match status" value="1"/>
</dbReference>
<reference evidence="10" key="2">
    <citation type="submission" date="2011-02" db="EMBL/GenBank/DDBJ databases">
        <authorList>
            <person name="MacLean D."/>
        </authorList>
    </citation>
    <scope>NUCLEOTIDE SEQUENCE</scope>
</reference>
<dbReference type="InterPro" id="IPR027417">
    <property type="entry name" value="P-loop_NTPase"/>
</dbReference>
<dbReference type="SMART" id="SM00382">
    <property type="entry name" value="AAA"/>
    <property type="match status" value="1"/>
</dbReference>
<dbReference type="EC" id="5.6.1.1" evidence="8"/>
<dbReference type="GO" id="GO:0005737">
    <property type="term" value="C:cytoplasm"/>
    <property type="evidence" value="ECO:0007669"/>
    <property type="project" value="UniProtKB-SubCell"/>
</dbReference>
<comment type="subcellular location">
    <subcellularLocation>
        <location evidence="1 8">Cytoplasm</location>
        <location evidence="1 8">Cytoskeleton</location>
        <location evidence="1 8">Spindle pole</location>
    </subcellularLocation>
    <subcellularLocation>
        <location evidence="8">Cytoplasm</location>
        <location evidence="8">Cytoskeleton</location>
    </subcellularLocation>
    <subcellularLocation>
        <location evidence="8">Cytoplasm</location>
    </subcellularLocation>
    <subcellularLocation>
        <location evidence="8">Cytoplasm</location>
        <location evidence="8">Cytoskeleton</location>
        <location evidence="8">Spindle</location>
    </subcellularLocation>
    <text evidence="8">Localizes within the cytoplasm, partially overlapping with microtubules in interphase and to the mitotic spindle and spindle poles during mitosis.</text>
</comment>
<keyword evidence="3 8" id="KW-0493">Microtubule</keyword>
<dbReference type="FunFam" id="3.40.50.300:FF:000434">
    <property type="entry name" value="Katanin p60 ATPase-containing subunit A-like 2"/>
    <property type="match status" value="1"/>
</dbReference>
<dbReference type="Gene3D" id="3.40.50.300">
    <property type="entry name" value="P-loop containing nucleotide triphosphate hydrolases"/>
    <property type="match status" value="1"/>
</dbReference>
<evidence type="ECO:0000256" key="8">
    <source>
        <dbReference type="HAMAP-Rule" id="MF_03025"/>
    </source>
</evidence>
<keyword evidence="2 8" id="KW-0963">Cytoplasm</keyword>
<dbReference type="SMART" id="SM00667">
    <property type="entry name" value="LisH"/>
    <property type="match status" value="1"/>
</dbReference>
<evidence type="ECO:0000256" key="6">
    <source>
        <dbReference type="ARBA" id="ARBA00023212"/>
    </source>
</evidence>
<dbReference type="AlphaFoldDB" id="F0WCC3"/>
<evidence type="ECO:0000256" key="1">
    <source>
        <dbReference type="ARBA" id="ARBA00004647"/>
    </source>
</evidence>
<keyword evidence="7 8" id="KW-0413">Isomerase</keyword>
<keyword evidence="5 8" id="KW-0067">ATP-binding</keyword>
<dbReference type="GO" id="GO:0000922">
    <property type="term" value="C:spindle pole"/>
    <property type="evidence" value="ECO:0007669"/>
    <property type="project" value="UniProtKB-SubCell"/>
</dbReference>
<reference evidence="10" key="1">
    <citation type="journal article" date="2011" name="PLoS Biol.">
        <title>Gene gain and loss during evolution of obligate parasitism in the white rust pathogen of Arabidopsis thaliana.</title>
        <authorList>
            <person name="Kemen E."/>
            <person name="Gardiner A."/>
            <person name="Schultz-Larsen T."/>
            <person name="Kemen A.C."/>
            <person name="Balmuth A.L."/>
            <person name="Robert-Seilaniantz A."/>
            <person name="Bailey K."/>
            <person name="Holub E."/>
            <person name="Studholme D.J."/>
            <person name="Maclean D."/>
            <person name="Jones J.D."/>
        </authorList>
    </citation>
    <scope>NUCLEOTIDE SEQUENCE</scope>
</reference>
<dbReference type="SUPFAM" id="SSF52540">
    <property type="entry name" value="P-loop containing nucleoside triphosphate hydrolases"/>
    <property type="match status" value="1"/>
</dbReference>
<name>F0WCC3_9STRA</name>
<dbReference type="EMBL" id="FR824102">
    <property type="protein sequence ID" value="CCA18838.1"/>
    <property type="molecule type" value="Genomic_DNA"/>
</dbReference>
<feature type="binding site" evidence="8">
    <location>
        <begin position="262"/>
        <end position="269"/>
    </location>
    <ligand>
        <name>ATP</name>
        <dbReference type="ChEBI" id="CHEBI:30616"/>
    </ligand>
</feature>
<evidence type="ECO:0000256" key="3">
    <source>
        <dbReference type="ARBA" id="ARBA00022701"/>
    </source>
</evidence>
<evidence type="ECO:0000256" key="4">
    <source>
        <dbReference type="ARBA" id="ARBA00022741"/>
    </source>
</evidence>
<evidence type="ECO:0000256" key="2">
    <source>
        <dbReference type="ARBA" id="ARBA00022490"/>
    </source>
</evidence>
<dbReference type="HOGENOM" id="CLU_000688_21_1_1"/>
<dbReference type="InterPro" id="IPR006594">
    <property type="entry name" value="LisH"/>
</dbReference>
<dbReference type="Pfam" id="PF00004">
    <property type="entry name" value="AAA"/>
    <property type="match status" value="1"/>
</dbReference>
<dbReference type="InterPro" id="IPR050304">
    <property type="entry name" value="MT-severing_AAA_ATPase"/>
</dbReference>
<sequence>MSTLIQLKAANDSRLTEEKKTIERRRNILILIAQFCREYGYLQTAEKLQQEGGLAFSKFDVVENIDLMRIVQEFEEYEEIKFGRRPKLVRRRISEEQDKCKSLASKRAARIKYSSPQIAPEAQVENSVAFKLLHQMNSTKLHNVTELSTGVKNENADLELVGQKPTKQKVHSVDKSNAEVEDSVEDRLLKPLPVLLHDSDLRPLAETISREIFQQNPNVKWNDVIGLEETKRLLKEAVVMPLRYPQIFKGLLSPWSGILLYGPPGNGKTMLAKAVATECKTTFFNISASSIVSKYRGDSEKLIRILFELARYHAPSTIFLDEVDSIMGQRDSSGSGGQEHEASRRMKTELLIQMDGLSKGSEVVFVLTASNLPWELDMAMLRRLEKRVLVDVPSAEARRAHLESLLKPYVPTTFDFERGVSKTEGYSGADLKLVAKEACMAPVRRLLKKLEEAECDATQPNAFEQAHASWQDIVGFVEPEDLTQALEKSKPSTQHFVKKYQHWQAKFGSI</sequence>
<evidence type="ECO:0000256" key="5">
    <source>
        <dbReference type="ARBA" id="ARBA00022840"/>
    </source>
</evidence>
<dbReference type="GO" id="GO:0051013">
    <property type="term" value="P:microtubule severing"/>
    <property type="evidence" value="ECO:0007669"/>
    <property type="project" value="UniProtKB-UniRule"/>
</dbReference>
<dbReference type="GO" id="GO:0005874">
    <property type="term" value="C:microtubule"/>
    <property type="evidence" value="ECO:0007669"/>
    <property type="project" value="UniProtKB-KW"/>
</dbReference>
<dbReference type="InterPro" id="IPR027497">
    <property type="entry name" value="Katanin_p60_AL2"/>
</dbReference>
<dbReference type="PANTHER" id="PTHR23074">
    <property type="entry name" value="AAA DOMAIN-CONTAINING"/>
    <property type="match status" value="1"/>
</dbReference>
<evidence type="ECO:0000313" key="10">
    <source>
        <dbReference type="EMBL" id="CCA18838.1"/>
    </source>
</evidence>
<dbReference type="InterPro" id="IPR041569">
    <property type="entry name" value="AAA_lid_3"/>
</dbReference>
<comment type="function">
    <text evidence="8">Severs microtubules in vitro in an ATP-dependent manner. This activity may promote rapid reorganization of cellular microtubule arrays.</text>
</comment>
<accession>F0WCC3</accession>
<proteinExistence type="inferred from homology"/>
<dbReference type="InterPro" id="IPR003959">
    <property type="entry name" value="ATPase_AAA_core"/>
</dbReference>
<feature type="domain" description="AAA+ ATPase" evidence="9">
    <location>
        <begin position="254"/>
        <end position="394"/>
    </location>
</feature>